<dbReference type="InterPro" id="IPR036737">
    <property type="entry name" value="OmpA-like_sf"/>
</dbReference>
<dbReference type="Pfam" id="PF00691">
    <property type="entry name" value="OmpA"/>
    <property type="match status" value="1"/>
</dbReference>
<reference evidence="7" key="1">
    <citation type="journal article" date="2019" name="Int. J. Syst. Evol. Microbiol.">
        <title>The Global Catalogue of Microorganisms (GCM) 10K type strain sequencing project: providing services to taxonomists for standard genome sequencing and annotation.</title>
        <authorList>
            <consortium name="The Broad Institute Genomics Platform"/>
            <consortium name="The Broad Institute Genome Sequencing Center for Infectious Disease"/>
            <person name="Wu L."/>
            <person name="Ma J."/>
        </authorList>
    </citation>
    <scope>NUCLEOTIDE SEQUENCE [LARGE SCALE GENOMIC DNA]</scope>
    <source>
        <strain evidence="7">CCUG 55074</strain>
    </source>
</reference>
<dbReference type="InterPro" id="IPR006665">
    <property type="entry name" value="OmpA-like"/>
</dbReference>
<proteinExistence type="predicted"/>
<evidence type="ECO:0000259" key="5">
    <source>
        <dbReference type="PROSITE" id="PS51123"/>
    </source>
</evidence>
<organism evidence="6 7">
    <name type="scientific">Phenylobacterium conjunctum</name>
    <dbReference type="NCBI Taxonomy" id="1298959"/>
    <lineage>
        <taxon>Bacteria</taxon>
        <taxon>Pseudomonadati</taxon>
        <taxon>Pseudomonadota</taxon>
        <taxon>Alphaproteobacteria</taxon>
        <taxon>Caulobacterales</taxon>
        <taxon>Caulobacteraceae</taxon>
        <taxon>Phenylobacterium</taxon>
    </lineage>
</organism>
<name>A0ABW3T806_9CAUL</name>
<dbReference type="RefSeq" id="WP_377354586.1">
    <property type="nucleotide sequence ID" value="NZ_JBHTLQ010000061.1"/>
</dbReference>
<keyword evidence="2 3" id="KW-0472">Membrane</keyword>
<evidence type="ECO:0000256" key="1">
    <source>
        <dbReference type="ARBA" id="ARBA00004370"/>
    </source>
</evidence>
<dbReference type="PRINTS" id="PR01021">
    <property type="entry name" value="OMPADOMAIN"/>
</dbReference>
<evidence type="ECO:0000313" key="7">
    <source>
        <dbReference type="Proteomes" id="UP001597216"/>
    </source>
</evidence>
<dbReference type="EMBL" id="JBHTLQ010000061">
    <property type="protein sequence ID" value="MFD1192526.1"/>
    <property type="molecule type" value="Genomic_DNA"/>
</dbReference>
<feature type="signal peptide" evidence="4">
    <location>
        <begin position="1"/>
        <end position="20"/>
    </location>
</feature>
<protein>
    <submittedName>
        <fullName evidence="6">OmpA family protein</fullName>
    </submittedName>
</protein>
<dbReference type="PROSITE" id="PS51123">
    <property type="entry name" value="OMPA_2"/>
    <property type="match status" value="1"/>
</dbReference>
<evidence type="ECO:0000313" key="6">
    <source>
        <dbReference type="EMBL" id="MFD1192526.1"/>
    </source>
</evidence>
<comment type="subcellular location">
    <subcellularLocation>
        <location evidence="1">Membrane</location>
    </subcellularLocation>
</comment>
<evidence type="ECO:0000256" key="4">
    <source>
        <dbReference type="SAM" id="SignalP"/>
    </source>
</evidence>
<accession>A0ABW3T806</accession>
<feature type="chain" id="PRO_5046282296" evidence="4">
    <location>
        <begin position="21"/>
        <end position="97"/>
    </location>
</feature>
<gene>
    <name evidence="6" type="ORF">ACFQ27_18190</name>
</gene>
<dbReference type="Gene3D" id="3.30.1330.60">
    <property type="entry name" value="OmpA-like domain"/>
    <property type="match status" value="1"/>
</dbReference>
<comment type="caution">
    <text evidence="6">The sequence shown here is derived from an EMBL/GenBank/DDBJ whole genome shotgun (WGS) entry which is preliminary data.</text>
</comment>
<evidence type="ECO:0000256" key="3">
    <source>
        <dbReference type="PROSITE-ProRule" id="PRU00473"/>
    </source>
</evidence>
<sequence>MRIWMNLSLVAALAGLGACARLPHPRAEVCPDTSFQIYFEPDSATLTDEGLAVVATAAAGARSCRVDGVQVLGLADAAGSPQANLALSQARAAAVSR</sequence>
<dbReference type="InterPro" id="IPR006664">
    <property type="entry name" value="OMP_bac"/>
</dbReference>
<feature type="domain" description="OmpA-like" evidence="5">
    <location>
        <begin position="26"/>
        <end position="97"/>
    </location>
</feature>
<feature type="non-terminal residue" evidence="6">
    <location>
        <position position="97"/>
    </location>
</feature>
<keyword evidence="7" id="KW-1185">Reference proteome</keyword>
<evidence type="ECO:0000256" key="2">
    <source>
        <dbReference type="ARBA" id="ARBA00023136"/>
    </source>
</evidence>
<keyword evidence="4" id="KW-0732">Signal</keyword>
<dbReference type="Proteomes" id="UP001597216">
    <property type="component" value="Unassembled WGS sequence"/>
</dbReference>
<dbReference type="SUPFAM" id="SSF103088">
    <property type="entry name" value="OmpA-like"/>
    <property type="match status" value="1"/>
</dbReference>
<dbReference type="PROSITE" id="PS51257">
    <property type="entry name" value="PROKAR_LIPOPROTEIN"/>
    <property type="match status" value="1"/>
</dbReference>